<evidence type="ECO:0000313" key="3">
    <source>
        <dbReference type="Proteomes" id="UP000008021"/>
    </source>
</evidence>
<dbReference type="Gramene" id="OMERI03G18900.1">
    <property type="protein sequence ID" value="OMERI03G18900.1"/>
    <property type="gene ID" value="OMERI03G18900"/>
</dbReference>
<organism evidence="2">
    <name type="scientific">Oryza meridionalis</name>
    <dbReference type="NCBI Taxonomy" id="40149"/>
    <lineage>
        <taxon>Eukaryota</taxon>
        <taxon>Viridiplantae</taxon>
        <taxon>Streptophyta</taxon>
        <taxon>Embryophyta</taxon>
        <taxon>Tracheophyta</taxon>
        <taxon>Spermatophyta</taxon>
        <taxon>Magnoliopsida</taxon>
        <taxon>Liliopsida</taxon>
        <taxon>Poales</taxon>
        <taxon>Poaceae</taxon>
        <taxon>BOP clade</taxon>
        <taxon>Oryzoideae</taxon>
        <taxon>Oryzeae</taxon>
        <taxon>Oryzinae</taxon>
        <taxon>Oryza</taxon>
    </lineage>
</organism>
<feature type="region of interest" description="Disordered" evidence="1">
    <location>
        <begin position="1"/>
        <end position="121"/>
    </location>
</feature>
<dbReference type="PANTHER" id="PTHR37256">
    <property type="entry name" value="E1A-BINDING PROTEIN P400-LIKE"/>
    <property type="match status" value="1"/>
</dbReference>
<dbReference type="AlphaFoldDB" id="A0A0E0D1V5"/>
<feature type="region of interest" description="Disordered" evidence="1">
    <location>
        <begin position="226"/>
        <end position="246"/>
    </location>
</feature>
<feature type="compositionally biased region" description="Basic residues" evidence="1">
    <location>
        <begin position="101"/>
        <end position="112"/>
    </location>
</feature>
<reference evidence="2" key="1">
    <citation type="submission" date="2015-04" db="UniProtKB">
        <authorList>
            <consortium name="EnsemblPlants"/>
        </authorList>
    </citation>
    <scope>IDENTIFICATION</scope>
</reference>
<proteinExistence type="predicted"/>
<dbReference type="PANTHER" id="PTHR37256:SF1">
    <property type="entry name" value="MYB-LIKE PROTEIN A"/>
    <property type="match status" value="1"/>
</dbReference>
<feature type="compositionally biased region" description="Pro residues" evidence="1">
    <location>
        <begin position="232"/>
        <end position="242"/>
    </location>
</feature>
<dbReference type="eggNOG" id="ENOG502QSVP">
    <property type="taxonomic scope" value="Eukaryota"/>
</dbReference>
<evidence type="ECO:0000313" key="2">
    <source>
        <dbReference type="EnsemblPlants" id="OMERI03G18900.1"/>
    </source>
</evidence>
<dbReference type="HOGENOM" id="CLU_057231_0_0_1"/>
<feature type="compositionally biased region" description="Low complexity" evidence="1">
    <location>
        <begin position="10"/>
        <end position="36"/>
    </location>
</feature>
<accession>A0A0E0D1V5</accession>
<dbReference type="EnsemblPlants" id="OMERI03G18900.1">
    <property type="protein sequence ID" value="OMERI03G18900.1"/>
    <property type="gene ID" value="OMERI03G18900"/>
</dbReference>
<protein>
    <submittedName>
        <fullName evidence="2">Uncharacterized protein</fullName>
    </submittedName>
</protein>
<sequence>MRNHNLLVPTTTTTTTTSSSSSSKNNAANKQQQQQQEPPHLSGAYIRSLVKQLSSSSSTARSNKDHTTTMGTSKPHGCCHPQPDQQEPQTTPPPPQPQPQPHKKQVRRRLHTSRPYQERLLNMAEARREIVTALKIHRASMRQAKEQQQLLHLQQHHQHQQQQQEVVATQVAAAAVQEQQIVEQAAASTRSSANSAAAAMHHGYASFSDYLYNSPLTHLSSSPAAYSSPLPYHSPPPPPPPMAAAAHAQLGHGDLLPLPAQPLGLNLNFHGFTSVVADVCDGDGGKQASSTGCLDPHHPLLHQPSPASSYSVYSSPSVTTTAPAAAGQDMSSSALITTAENTSSQSQLAAAEIADPSLHRVLDDEEMAAIYSIGEQHDIEWSDTVNLVTSAWWSKLLDTVEGGGGAAASAVAAGGALNASAAAAAAEEAELTVARMPPDWFGGDGGHLVGHHQSTKESGSDVLGMHFGEYYHHGHGIGSYGEDVSLPRMDLGEIEGWNAEWFS</sequence>
<name>A0A0E0D1V5_9ORYZ</name>
<keyword evidence="3" id="KW-1185">Reference proteome</keyword>
<feature type="compositionally biased region" description="Pro residues" evidence="1">
    <location>
        <begin position="90"/>
        <end position="100"/>
    </location>
</feature>
<reference evidence="2" key="2">
    <citation type="submission" date="2018-05" db="EMBL/GenBank/DDBJ databases">
        <title>OmerRS3 (Oryza meridionalis Reference Sequence Version 3).</title>
        <authorList>
            <person name="Zhang J."/>
            <person name="Kudrna D."/>
            <person name="Lee S."/>
            <person name="Talag J."/>
            <person name="Welchert J."/>
            <person name="Wing R.A."/>
        </authorList>
    </citation>
    <scope>NUCLEOTIDE SEQUENCE [LARGE SCALE GENOMIC DNA]</scope>
    <source>
        <strain evidence="2">cv. OR44</strain>
    </source>
</reference>
<evidence type="ECO:0000256" key="1">
    <source>
        <dbReference type="SAM" id="MobiDB-lite"/>
    </source>
</evidence>
<dbReference type="Proteomes" id="UP000008021">
    <property type="component" value="Chromosome 3"/>
</dbReference>